<evidence type="ECO:0000256" key="6">
    <source>
        <dbReference type="SAM" id="Phobius"/>
    </source>
</evidence>
<feature type="domain" description="EamA" evidence="7">
    <location>
        <begin position="27"/>
        <end position="155"/>
    </location>
</feature>
<organism evidence="8 9">
    <name type="scientific">Roseateles violae</name>
    <dbReference type="NCBI Taxonomy" id="3058042"/>
    <lineage>
        <taxon>Bacteria</taxon>
        <taxon>Pseudomonadati</taxon>
        <taxon>Pseudomonadota</taxon>
        <taxon>Betaproteobacteria</taxon>
        <taxon>Burkholderiales</taxon>
        <taxon>Sphaerotilaceae</taxon>
        <taxon>Roseateles</taxon>
    </lineage>
</organism>
<dbReference type="PANTHER" id="PTHR32322">
    <property type="entry name" value="INNER MEMBRANE TRANSPORTER"/>
    <property type="match status" value="1"/>
</dbReference>
<feature type="transmembrane region" description="Helical" evidence="6">
    <location>
        <begin position="82"/>
        <end position="104"/>
    </location>
</feature>
<dbReference type="Pfam" id="PF00892">
    <property type="entry name" value="EamA"/>
    <property type="match status" value="2"/>
</dbReference>
<dbReference type="InterPro" id="IPR037185">
    <property type="entry name" value="EmrE-like"/>
</dbReference>
<dbReference type="EMBL" id="JAUHHC010000004">
    <property type="protein sequence ID" value="MDN3921875.1"/>
    <property type="molecule type" value="Genomic_DNA"/>
</dbReference>
<proteinExistence type="inferred from homology"/>
<evidence type="ECO:0000313" key="9">
    <source>
        <dbReference type="Proteomes" id="UP001228044"/>
    </source>
</evidence>
<dbReference type="Proteomes" id="UP001228044">
    <property type="component" value="Unassembled WGS sequence"/>
</dbReference>
<keyword evidence="3 6" id="KW-0812">Transmembrane</keyword>
<comment type="caution">
    <text evidence="8">The sequence shown here is derived from an EMBL/GenBank/DDBJ whole genome shotgun (WGS) entry which is preliminary data.</text>
</comment>
<reference evidence="8 9" key="1">
    <citation type="submission" date="2023-06" db="EMBL/GenBank/DDBJ databases">
        <title>Pelomonas sp. PFR6 16S ribosomal RNA gene Genome sequencing and assembly.</title>
        <authorList>
            <person name="Woo H."/>
        </authorList>
    </citation>
    <scope>NUCLEOTIDE SEQUENCE [LARGE SCALE GENOMIC DNA]</scope>
    <source>
        <strain evidence="8 9">PFR6</strain>
    </source>
</reference>
<evidence type="ECO:0000256" key="5">
    <source>
        <dbReference type="ARBA" id="ARBA00023136"/>
    </source>
</evidence>
<comment type="similarity">
    <text evidence="2">Belongs to the EamA transporter family.</text>
</comment>
<name>A0ABT8DU89_9BURK</name>
<dbReference type="SUPFAM" id="SSF103481">
    <property type="entry name" value="Multidrug resistance efflux transporter EmrE"/>
    <property type="match status" value="2"/>
</dbReference>
<evidence type="ECO:0000313" key="8">
    <source>
        <dbReference type="EMBL" id="MDN3921875.1"/>
    </source>
</evidence>
<feature type="transmembrane region" description="Helical" evidence="6">
    <location>
        <begin position="284"/>
        <end position="302"/>
    </location>
</feature>
<feature type="transmembrane region" description="Helical" evidence="6">
    <location>
        <begin position="262"/>
        <end position="278"/>
    </location>
</feature>
<evidence type="ECO:0000259" key="7">
    <source>
        <dbReference type="Pfam" id="PF00892"/>
    </source>
</evidence>
<gene>
    <name evidence="8" type="ORF">QWJ38_16420</name>
</gene>
<feature type="transmembrane region" description="Helical" evidence="6">
    <location>
        <begin position="141"/>
        <end position="160"/>
    </location>
</feature>
<feature type="domain" description="EamA" evidence="7">
    <location>
        <begin position="168"/>
        <end position="299"/>
    </location>
</feature>
<feature type="transmembrane region" description="Helical" evidence="6">
    <location>
        <begin position="166"/>
        <end position="185"/>
    </location>
</feature>
<keyword evidence="4 6" id="KW-1133">Transmembrane helix</keyword>
<accession>A0ABT8DU89</accession>
<sequence length="305" mass="31859">MLSTLSTRLPHPRRDPFAALAAVSGPLLFILLWSSGYVAGRLGLAHSGPFTLLSLRFGIAALLLALLALAGDARWPRGRHAWGHLAVAGLLMQVLHFSGIYYGLRLGLSAGVAGLLIGLMPLATALGAQLWLAERLGRRQALALLGGLLGVALVVAGKPLQGDGGWPAYAAALLGLVGLVAGTLYQKRFCAQMDLRSGAAVQMAVSALAVAVLAGPVEGFALRWSGELVFAVLWLALVNSIGAFSLMFLMMRRGQAAQVARLFYLIPGMSALLGFLLLDERLPVLALLGFALSAAAVCVAAAKHR</sequence>
<feature type="transmembrane region" description="Helical" evidence="6">
    <location>
        <begin position="228"/>
        <end position="250"/>
    </location>
</feature>
<evidence type="ECO:0000256" key="4">
    <source>
        <dbReference type="ARBA" id="ARBA00022989"/>
    </source>
</evidence>
<evidence type="ECO:0000256" key="1">
    <source>
        <dbReference type="ARBA" id="ARBA00004141"/>
    </source>
</evidence>
<evidence type="ECO:0000256" key="2">
    <source>
        <dbReference type="ARBA" id="ARBA00007362"/>
    </source>
</evidence>
<comment type="subcellular location">
    <subcellularLocation>
        <location evidence="1">Membrane</location>
        <topology evidence="1">Multi-pass membrane protein</topology>
    </subcellularLocation>
</comment>
<dbReference type="RefSeq" id="WP_290360178.1">
    <property type="nucleotide sequence ID" value="NZ_JAUHHC010000004.1"/>
</dbReference>
<keyword evidence="9" id="KW-1185">Reference proteome</keyword>
<feature type="transmembrane region" description="Helical" evidence="6">
    <location>
        <begin position="17"/>
        <end position="38"/>
    </location>
</feature>
<evidence type="ECO:0000256" key="3">
    <source>
        <dbReference type="ARBA" id="ARBA00022692"/>
    </source>
</evidence>
<feature type="transmembrane region" description="Helical" evidence="6">
    <location>
        <begin position="50"/>
        <end position="70"/>
    </location>
</feature>
<dbReference type="InterPro" id="IPR000620">
    <property type="entry name" value="EamA_dom"/>
</dbReference>
<keyword evidence="5 6" id="KW-0472">Membrane</keyword>
<feature type="transmembrane region" description="Helical" evidence="6">
    <location>
        <begin position="197"/>
        <end position="216"/>
    </location>
</feature>
<dbReference type="InterPro" id="IPR050638">
    <property type="entry name" value="AA-Vitamin_Transporters"/>
</dbReference>
<protein>
    <submittedName>
        <fullName evidence="8">DMT family transporter</fullName>
    </submittedName>
</protein>
<dbReference type="PANTHER" id="PTHR32322:SF2">
    <property type="entry name" value="EAMA DOMAIN-CONTAINING PROTEIN"/>
    <property type="match status" value="1"/>
</dbReference>
<feature type="transmembrane region" description="Helical" evidence="6">
    <location>
        <begin position="110"/>
        <end position="132"/>
    </location>
</feature>